<evidence type="ECO:0000313" key="1">
    <source>
        <dbReference type="EnsemblPlants" id="LPERR07G04720.1"/>
    </source>
</evidence>
<evidence type="ECO:0000313" key="2">
    <source>
        <dbReference type="Proteomes" id="UP000032180"/>
    </source>
</evidence>
<organism evidence="1 2">
    <name type="scientific">Leersia perrieri</name>
    <dbReference type="NCBI Taxonomy" id="77586"/>
    <lineage>
        <taxon>Eukaryota</taxon>
        <taxon>Viridiplantae</taxon>
        <taxon>Streptophyta</taxon>
        <taxon>Embryophyta</taxon>
        <taxon>Tracheophyta</taxon>
        <taxon>Spermatophyta</taxon>
        <taxon>Magnoliopsida</taxon>
        <taxon>Liliopsida</taxon>
        <taxon>Poales</taxon>
        <taxon>Poaceae</taxon>
        <taxon>BOP clade</taxon>
        <taxon>Oryzoideae</taxon>
        <taxon>Oryzeae</taxon>
        <taxon>Oryzinae</taxon>
        <taxon>Leersia</taxon>
    </lineage>
</organism>
<reference evidence="1 2" key="1">
    <citation type="submission" date="2012-08" db="EMBL/GenBank/DDBJ databases">
        <title>Oryza genome evolution.</title>
        <authorList>
            <person name="Wing R.A."/>
        </authorList>
    </citation>
    <scope>NUCLEOTIDE SEQUENCE</scope>
</reference>
<dbReference type="PANTHER" id="PTHR35166">
    <property type="entry name" value="OS05G0193700 PROTEIN-RELATED"/>
    <property type="match status" value="1"/>
</dbReference>
<reference evidence="1" key="3">
    <citation type="submission" date="2015-04" db="UniProtKB">
        <authorList>
            <consortium name="EnsemblPlants"/>
        </authorList>
    </citation>
    <scope>IDENTIFICATION</scope>
</reference>
<dbReference type="HOGENOM" id="CLU_126774_0_0_1"/>
<dbReference type="Proteomes" id="UP000032180">
    <property type="component" value="Chromosome 7"/>
</dbReference>
<dbReference type="AlphaFoldDB" id="A0A0D9WW95"/>
<name>A0A0D9WW95_9ORYZ</name>
<sequence>MAAAKLVIEQHEHGRCSVTGEVEEATDQRRRTKHLRMPEEDINWILQRKEPSFDEADKLAARMELRRPIAAHDELMRNGWYDDLLALQRDIVEKKKASWAWFCERRARVRAEFEANGFVEVDDDYFEQKEKNRAYVWENCGKEFAQILLANEDGEFGERNPVSDDKDEQESDFSDIYDGYELF</sequence>
<keyword evidence="2" id="KW-1185">Reference proteome</keyword>
<dbReference type="PANTHER" id="PTHR35166:SF15">
    <property type="entry name" value="OS05G0193700 PROTEIN"/>
    <property type="match status" value="1"/>
</dbReference>
<dbReference type="EnsemblPlants" id="LPERR07G04720.1">
    <property type="protein sequence ID" value="LPERR07G04720.1"/>
    <property type="gene ID" value="LPERR07G04720"/>
</dbReference>
<reference evidence="2" key="2">
    <citation type="submission" date="2013-12" db="EMBL/GenBank/DDBJ databases">
        <authorList>
            <person name="Yu Y."/>
            <person name="Lee S."/>
            <person name="de Baynast K."/>
            <person name="Wissotski M."/>
            <person name="Liu L."/>
            <person name="Talag J."/>
            <person name="Goicoechea J."/>
            <person name="Angelova A."/>
            <person name="Jetty R."/>
            <person name="Kudrna D."/>
            <person name="Golser W."/>
            <person name="Rivera L."/>
            <person name="Zhang J."/>
            <person name="Wing R."/>
        </authorList>
    </citation>
    <scope>NUCLEOTIDE SEQUENCE</scope>
</reference>
<protein>
    <submittedName>
        <fullName evidence="1">Uncharacterized protein</fullName>
    </submittedName>
</protein>
<proteinExistence type="predicted"/>
<dbReference type="Gramene" id="LPERR07G04720.1">
    <property type="protein sequence ID" value="LPERR07G04720.1"/>
    <property type="gene ID" value="LPERR07G04720"/>
</dbReference>
<accession>A0A0D9WW95</accession>